<feature type="repeat" description="Pumilio" evidence="11">
    <location>
        <begin position="383"/>
        <end position="419"/>
    </location>
</feature>
<dbReference type="PANTHER" id="PTHR13683">
    <property type="entry name" value="ASPARTYL PROTEASES"/>
    <property type="match status" value="1"/>
</dbReference>
<keyword evidence="14" id="KW-0472">Membrane</keyword>
<dbReference type="InterPro" id="IPR011989">
    <property type="entry name" value="ARM-like"/>
</dbReference>
<dbReference type="GO" id="GO:0006508">
    <property type="term" value="P:proteolysis"/>
    <property type="evidence" value="ECO:0007669"/>
    <property type="project" value="UniProtKB-KW"/>
</dbReference>
<dbReference type="Pfam" id="PF14541">
    <property type="entry name" value="TAXi_C"/>
    <property type="match status" value="1"/>
</dbReference>
<dbReference type="InterPro" id="IPR032799">
    <property type="entry name" value="TAXi_C"/>
</dbReference>
<keyword evidence="7" id="KW-0694">RNA-binding</keyword>
<dbReference type="Gene3D" id="2.40.70.10">
    <property type="entry name" value="Acid Proteases"/>
    <property type="match status" value="2"/>
</dbReference>
<dbReference type="InterPro" id="IPR034161">
    <property type="entry name" value="Pepsin-like_plant"/>
</dbReference>
<protein>
    <submittedName>
        <fullName evidence="17">Aspartic proteinase CDR1-like</fullName>
    </submittedName>
</protein>
<feature type="active site" evidence="10">
    <location>
        <position position="500"/>
    </location>
</feature>
<keyword evidence="3" id="KW-0677">Repeat</keyword>
<dbReference type="PROSITE" id="PS50303">
    <property type="entry name" value="PUM_HD"/>
    <property type="match status" value="1"/>
</dbReference>
<feature type="active site" evidence="10">
    <location>
        <position position="696"/>
    </location>
</feature>
<dbReference type="FunFam" id="2.40.70.10:FF:000025">
    <property type="entry name" value="Aspartyl protease family protein"/>
    <property type="match status" value="1"/>
</dbReference>
<comment type="caution">
    <text evidence="17">The sequence shown here is derived from an EMBL/GenBank/DDBJ whole genome shotgun (WGS) entry which is preliminary data.</text>
</comment>
<keyword evidence="4 12" id="KW-0064">Aspartyl protease</keyword>
<dbReference type="OrthoDB" id="2747330at2759"/>
<evidence type="ECO:0000256" key="14">
    <source>
        <dbReference type="SAM" id="Phobius"/>
    </source>
</evidence>
<evidence type="ECO:0000256" key="9">
    <source>
        <dbReference type="ARBA" id="ARBA00058490"/>
    </source>
</evidence>
<evidence type="ECO:0000256" key="4">
    <source>
        <dbReference type="ARBA" id="ARBA00022750"/>
    </source>
</evidence>
<dbReference type="PRINTS" id="PR00792">
    <property type="entry name" value="PEPSIN"/>
</dbReference>
<dbReference type="InterPro" id="IPR001461">
    <property type="entry name" value="Aspartic_peptidase_A1"/>
</dbReference>
<dbReference type="PROSITE" id="PS50302">
    <property type="entry name" value="PUM"/>
    <property type="match status" value="7"/>
</dbReference>
<dbReference type="GO" id="GO:0006417">
    <property type="term" value="P:regulation of translation"/>
    <property type="evidence" value="ECO:0007669"/>
    <property type="project" value="UniProtKB-KW"/>
</dbReference>
<dbReference type="Gene3D" id="1.25.10.10">
    <property type="entry name" value="Leucine-rich Repeat Variant"/>
    <property type="match status" value="1"/>
</dbReference>
<evidence type="ECO:0000256" key="6">
    <source>
        <dbReference type="ARBA" id="ARBA00022845"/>
    </source>
</evidence>
<dbReference type="Proteomes" id="UP000327157">
    <property type="component" value="Chromosome 15"/>
</dbReference>
<dbReference type="PANTHER" id="PTHR13683:SF903">
    <property type="entry name" value="PEPTIDASE A1 DOMAIN-CONTAINING PROTEIN"/>
    <property type="match status" value="1"/>
</dbReference>
<dbReference type="EMBL" id="SMOL01000401">
    <property type="protein sequence ID" value="KAB2619459.1"/>
    <property type="molecule type" value="Genomic_DNA"/>
</dbReference>
<keyword evidence="8" id="KW-0325">Glycoprotein</keyword>
<evidence type="ECO:0000256" key="10">
    <source>
        <dbReference type="PIRSR" id="PIRSR601461-1"/>
    </source>
</evidence>
<dbReference type="InterPro" id="IPR033133">
    <property type="entry name" value="PUM-HD"/>
</dbReference>
<dbReference type="InterPro" id="IPR016024">
    <property type="entry name" value="ARM-type_fold"/>
</dbReference>
<keyword evidence="5 12" id="KW-0378">Hydrolase</keyword>
<reference evidence="17 18" key="3">
    <citation type="submission" date="2019-11" db="EMBL/GenBank/DDBJ databases">
        <title>A de novo genome assembly of a pear dwarfing rootstock.</title>
        <authorList>
            <person name="Wang F."/>
            <person name="Wang J."/>
            <person name="Li S."/>
            <person name="Zhang Y."/>
            <person name="Fang M."/>
            <person name="Ma L."/>
            <person name="Zhao Y."/>
            <person name="Jiang S."/>
        </authorList>
    </citation>
    <scope>NUCLEOTIDE SEQUENCE [LARGE SCALE GENOMIC DNA]</scope>
    <source>
        <strain evidence="17">S2</strain>
        <tissue evidence="17">Leaf</tissue>
    </source>
</reference>
<evidence type="ECO:0000259" key="15">
    <source>
        <dbReference type="PROSITE" id="PS50303"/>
    </source>
</evidence>
<keyword evidence="6" id="KW-0810">Translation regulation</keyword>
<dbReference type="AlphaFoldDB" id="A0A5N5GV22"/>
<evidence type="ECO:0000256" key="12">
    <source>
        <dbReference type="RuleBase" id="RU000454"/>
    </source>
</evidence>
<dbReference type="PROSITE" id="PS51767">
    <property type="entry name" value="PEPTIDASE_A1"/>
    <property type="match status" value="1"/>
</dbReference>
<evidence type="ECO:0000256" key="2">
    <source>
        <dbReference type="ARBA" id="ARBA00022670"/>
    </source>
</evidence>
<feature type="repeat" description="Pumilio" evidence="11">
    <location>
        <begin position="161"/>
        <end position="197"/>
    </location>
</feature>
<evidence type="ECO:0000313" key="18">
    <source>
        <dbReference type="Proteomes" id="UP000327157"/>
    </source>
</evidence>
<accession>A0A5N5GV22</accession>
<keyword evidence="14" id="KW-0812">Transmembrane</keyword>
<evidence type="ECO:0000256" key="3">
    <source>
        <dbReference type="ARBA" id="ARBA00022737"/>
    </source>
</evidence>
<dbReference type="SUPFAM" id="SSF48371">
    <property type="entry name" value="ARM repeat"/>
    <property type="match status" value="1"/>
</dbReference>
<gene>
    <name evidence="17" type="ORF">D8674_015328</name>
</gene>
<feature type="domain" description="PUM-HD" evidence="15">
    <location>
        <begin position="138"/>
        <end position="482"/>
    </location>
</feature>
<dbReference type="CDD" id="cd05476">
    <property type="entry name" value="pepsin_A_like_plant"/>
    <property type="match status" value="1"/>
</dbReference>
<feature type="compositionally biased region" description="Polar residues" evidence="13">
    <location>
        <begin position="72"/>
        <end position="81"/>
    </location>
</feature>
<dbReference type="GO" id="GO:0003723">
    <property type="term" value="F:RNA binding"/>
    <property type="evidence" value="ECO:0007669"/>
    <property type="project" value="UniProtKB-KW"/>
</dbReference>
<dbReference type="FunFam" id="1.25.10.10:FF:000237">
    <property type="entry name" value="Pumilio homolog 9"/>
    <property type="match status" value="1"/>
</dbReference>
<dbReference type="InterPro" id="IPR021109">
    <property type="entry name" value="Peptidase_aspartic_dom_sf"/>
</dbReference>
<dbReference type="CDD" id="cd07920">
    <property type="entry name" value="Pumilio"/>
    <property type="match status" value="1"/>
</dbReference>
<dbReference type="InterPro" id="IPR032861">
    <property type="entry name" value="TAXi_N"/>
</dbReference>
<dbReference type="InterPro" id="IPR001313">
    <property type="entry name" value="Pumilio_RNA-bd_rpt"/>
</dbReference>
<evidence type="ECO:0000256" key="11">
    <source>
        <dbReference type="PROSITE-ProRule" id="PRU00317"/>
    </source>
</evidence>
<feature type="repeat" description="Pumilio" evidence="11">
    <location>
        <begin position="198"/>
        <end position="233"/>
    </location>
</feature>
<evidence type="ECO:0000256" key="7">
    <source>
        <dbReference type="ARBA" id="ARBA00022884"/>
    </source>
</evidence>
<dbReference type="GO" id="GO:0004190">
    <property type="term" value="F:aspartic-type endopeptidase activity"/>
    <property type="evidence" value="ECO:0007669"/>
    <property type="project" value="UniProtKB-KW"/>
</dbReference>
<evidence type="ECO:0000256" key="5">
    <source>
        <dbReference type="ARBA" id="ARBA00022801"/>
    </source>
</evidence>
<comment type="similarity">
    <text evidence="1 12">Belongs to the peptidase A1 family.</text>
</comment>
<evidence type="ECO:0000256" key="8">
    <source>
        <dbReference type="ARBA" id="ARBA00023180"/>
    </source>
</evidence>
<feature type="region of interest" description="Disordered" evidence="13">
    <location>
        <begin position="18"/>
        <end position="41"/>
    </location>
</feature>
<keyword evidence="14" id="KW-1133">Transmembrane helix</keyword>
<evidence type="ECO:0000256" key="1">
    <source>
        <dbReference type="ARBA" id="ARBA00007447"/>
    </source>
</evidence>
<evidence type="ECO:0000256" key="13">
    <source>
        <dbReference type="SAM" id="MobiDB-lite"/>
    </source>
</evidence>
<evidence type="ECO:0000259" key="16">
    <source>
        <dbReference type="PROSITE" id="PS51767"/>
    </source>
</evidence>
<feature type="repeat" description="Pumilio" evidence="11">
    <location>
        <begin position="311"/>
        <end position="346"/>
    </location>
</feature>
<dbReference type="InterPro" id="IPR033121">
    <property type="entry name" value="PEPTIDASE_A1"/>
</dbReference>
<feature type="domain" description="Peptidase A1" evidence="16">
    <location>
        <begin position="482"/>
        <end position="819"/>
    </location>
</feature>
<proteinExistence type="inferred from homology"/>
<dbReference type="SMART" id="SM00025">
    <property type="entry name" value="Pumilio"/>
    <property type="match status" value="8"/>
</dbReference>
<feature type="compositionally biased region" description="Low complexity" evidence="13">
    <location>
        <begin position="19"/>
        <end position="30"/>
    </location>
</feature>
<feature type="repeat" description="Pumilio" evidence="11">
    <location>
        <begin position="234"/>
        <end position="274"/>
    </location>
</feature>
<feature type="repeat" description="Pumilio" evidence="11">
    <location>
        <begin position="420"/>
        <end position="456"/>
    </location>
</feature>
<dbReference type="SUPFAM" id="SSF50630">
    <property type="entry name" value="Acid proteases"/>
    <property type="match status" value="1"/>
</dbReference>
<organism evidence="17 18">
    <name type="scientific">Pyrus ussuriensis x Pyrus communis</name>
    <dbReference type="NCBI Taxonomy" id="2448454"/>
    <lineage>
        <taxon>Eukaryota</taxon>
        <taxon>Viridiplantae</taxon>
        <taxon>Streptophyta</taxon>
        <taxon>Embryophyta</taxon>
        <taxon>Tracheophyta</taxon>
        <taxon>Spermatophyta</taxon>
        <taxon>Magnoliopsida</taxon>
        <taxon>eudicotyledons</taxon>
        <taxon>Gunneridae</taxon>
        <taxon>Pentapetalae</taxon>
        <taxon>rosids</taxon>
        <taxon>fabids</taxon>
        <taxon>Rosales</taxon>
        <taxon>Rosaceae</taxon>
        <taxon>Amygdaloideae</taxon>
        <taxon>Maleae</taxon>
        <taxon>Pyrus</taxon>
    </lineage>
</organism>
<reference evidence="18" key="2">
    <citation type="submission" date="2019-10" db="EMBL/GenBank/DDBJ databases">
        <title>A de novo genome assembly of a pear dwarfing rootstock.</title>
        <authorList>
            <person name="Wang F."/>
            <person name="Wang J."/>
            <person name="Li S."/>
            <person name="Zhang Y."/>
            <person name="Fang M."/>
            <person name="Ma L."/>
            <person name="Zhao Y."/>
            <person name="Jiang S."/>
        </authorList>
    </citation>
    <scope>NUCLEOTIDE SEQUENCE [LARGE SCALE GENOMIC DNA]</scope>
</reference>
<keyword evidence="18" id="KW-1185">Reference proteome</keyword>
<reference evidence="17 18" key="1">
    <citation type="submission" date="2019-09" db="EMBL/GenBank/DDBJ databases">
        <authorList>
            <person name="Ou C."/>
        </authorList>
    </citation>
    <scope>NUCLEOTIDE SEQUENCE [LARGE SCALE GENOMIC DNA]</scope>
    <source>
        <strain evidence="17">S2</strain>
        <tissue evidence="17">Leaf</tissue>
    </source>
</reference>
<dbReference type="FunFam" id="2.40.70.10:FF:000030">
    <property type="entry name" value="Eukaryotic aspartyl protease family protein"/>
    <property type="match status" value="1"/>
</dbReference>
<dbReference type="InterPro" id="IPR001969">
    <property type="entry name" value="Aspartic_peptidase_AS"/>
</dbReference>
<dbReference type="InterPro" id="IPR033712">
    <property type="entry name" value="Pumilio_RNA-bd"/>
</dbReference>
<comment type="function">
    <text evidence="9">Sequence-specific RNA-binding protein that regulates translation and mRNA stability by binding the 3'-UTR of target mRNAs.</text>
</comment>
<dbReference type="PROSITE" id="PS00141">
    <property type="entry name" value="ASP_PROTEASE"/>
    <property type="match status" value="1"/>
</dbReference>
<dbReference type="Pfam" id="PF14543">
    <property type="entry name" value="TAXi_N"/>
    <property type="match status" value="1"/>
</dbReference>
<feature type="repeat" description="Pumilio" evidence="11">
    <location>
        <begin position="347"/>
        <end position="382"/>
    </location>
</feature>
<feature type="region of interest" description="Disordered" evidence="13">
    <location>
        <begin position="61"/>
        <end position="82"/>
    </location>
</feature>
<sequence>MDGFRCFPETKSLWAPEFSSPECVPGSSSSQNHIGGESHSDQTLEAAFSRLNVSAFSRQQPRISGIDGGDHSNGSALNYPSSDHGYSGGNSLPFGGGESLQSALSLQKGGDGVFGNLGLENCWVDSDITNGSNGFVPNQDCWVHSDIAGFRETLDRLSLADLHGKIAALAKEQYGCRFLQKTMDVAPNRDVIDLIFLEVMENVVVLMLDPHGNYVVQKLVEVCNEEQRTRMLSKLIMESHTSLVCIALDNRGTRTVQKLLRYVTNQEQVSLIMGALSPGAAVLSKNNNGQHVIEYCLENFSEEDNRGLLCVVAINCSMIGKDKSGCCVLQKCVEHSSGENRERLVNAIIGKATVLAVDRYGNYVVQHLLGLRIPRITQNLLRQLQGSYISMSLNKYGSCVVEKCLSESSEEQSSQIIFELVTNPNVSMLLVHQYGNFVIQTALEVSKGIYHEALLNLVGLYSDFLRGNSYGRKVLARRDRYYTTRVWIGTPPQQFALIVDTGSTVTYVPCFDCGQCGIHQDPRFQPDLSSTYQPVKCSINCNCDKKEAQCTYERQYAEMSSSSGVLGEDVISFGNESVLVPQRAVFGCENVETGDLYSQRADGIIGLGRGQLSVMDQLVDKGVISDSFSLCYGGMGVGGGAMVLGGMKSPPDMVFAHSDRFRSPYYNIDLKKIHVAGKPLKLNPKIFNGNHGTVLDSGTTYAYLPKDAFHAFKDAIKRQIQSLKQIHGPDPSYQDICFSGAGRDVTQLSKVFPQVDMVFGNGQKLSLSPENYLFPHTKVGGAYCLGIFENSEDTTLLGGIIARNTLVTYDRKNDKIGFWKTNCSELWKKLNYSNAPPPAPLASDGRNMSVEISPNIAPGGLPETLLPGELQIGLISFDMMLSINNSMKPNLTELADSIAHELEVDISQVRLMNYTHTGSDFVVRWTIFPAESATGFSTAKATGIILRLKEHHMQLPQKFGSYQLVKVKAEPRKKRSWWNQHSLAVVVGSIITSVVGLLALGTWLVRKYRMQEIVSYEPVGASAVVPEQELQPLR</sequence>
<keyword evidence="2 12" id="KW-0645">Protease</keyword>
<dbReference type="Pfam" id="PF22493">
    <property type="entry name" value="PUF_NOP9"/>
    <property type="match status" value="1"/>
</dbReference>
<feature type="transmembrane region" description="Helical" evidence="14">
    <location>
        <begin position="983"/>
        <end position="1005"/>
    </location>
</feature>
<evidence type="ECO:0000313" key="17">
    <source>
        <dbReference type="EMBL" id="KAB2619459.1"/>
    </source>
</evidence>
<name>A0A5N5GV22_9ROSA</name>